<dbReference type="Gene3D" id="3.90.79.10">
    <property type="entry name" value="Nucleoside Triphosphate Pyrophosphohydrolase"/>
    <property type="match status" value="1"/>
</dbReference>
<dbReference type="InterPro" id="IPR020084">
    <property type="entry name" value="NUDIX_hydrolase_CS"/>
</dbReference>
<sequence>MRVLSRPLLRGAMWGFRLCRRSVWFFTRPETRGAHVIARTPEGEVVLVRLTYAKGWRLPGGGIDAGETAEAAALRELREEIGLTGHGAVTHLGEIHHRPDFRRGIAQVFEVRDVRYAPPRVSLEIEEVRAFPPDALPPDMPDITTRQLAMAGLSPPG</sequence>
<dbReference type="Pfam" id="PF00293">
    <property type="entry name" value="NUDIX"/>
    <property type="match status" value="1"/>
</dbReference>
<organism evidence="5 6">
    <name type="scientific">Wenxinia marina DSM 24838</name>
    <dbReference type="NCBI Taxonomy" id="1123501"/>
    <lineage>
        <taxon>Bacteria</taxon>
        <taxon>Pseudomonadati</taxon>
        <taxon>Pseudomonadota</taxon>
        <taxon>Alphaproteobacteria</taxon>
        <taxon>Rhodobacterales</taxon>
        <taxon>Roseobacteraceae</taxon>
        <taxon>Wenxinia</taxon>
    </lineage>
</organism>
<dbReference type="InterPro" id="IPR015797">
    <property type="entry name" value="NUDIX_hydrolase-like_dom_sf"/>
</dbReference>
<dbReference type="PANTHER" id="PTHR43046">
    <property type="entry name" value="GDP-MANNOSE MANNOSYL HYDROLASE"/>
    <property type="match status" value="1"/>
</dbReference>
<dbReference type="PROSITE" id="PS00893">
    <property type="entry name" value="NUDIX_BOX"/>
    <property type="match status" value="1"/>
</dbReference>
<proteinExistence type="inferred from homology"/>
<evidence type="ECO:0000313" key="6">
    <source>
        <dbReference type="Proteomes" id="UP000035100"/>
    </source>
</evidence>
<evidence type="ECO:0000259" key="4">
    <source>
        <dbReference type="PROSITE" id="PS51462"/>
    </source>
</evidence>
<dbReference type="GO" id="GO:0016787">
    <property type="term" value="F:hydrolase activity"/>
    <property type="evidence" value="ECO:0007669"/>
    <property type="project" value="UniProtKB-KW"/>
</dbReference>
<dbReference type="PANTHER" id="PTHR43046:SF14">
    <property type="entry name" value="MUTT_NUDIX FAMILY PROTEIN"/>
    <property type="match status" value="1"/>
</dbReference>
<keyword evidence="2 3" id="KW-0378">Hydrolase</keyword>
<dbReference type="InterPro" id="IPR000086">
    <property type="entry name" value="NUDIX_hydrolase_dom"/>
</dbReference>
<dbReference type="SUPFAM" id="SSF55811">
    <property type="entry name" value="Nudix"/>
    <property type="match status" value="1"/>
</dbReference>
<evidence type="ECO:0000313" key="5">
    <source>
        <dbReference type="EMBL" id="KIQ67605.1"/>
    </source>
</evidence>
<dbReference type="OrthoDB" id="9800065at2"/>
<evidence type="ECO:0000256" key="1">
    <source>
        <dbReference type="ARBA" id="ARBA00001946"/>
    </source>
</evidence>
<accession>A0A0D0NGZ2</accession>
<comment type="caution">
    <text evidence="5">The sequence shown here is derived from an EMBL/GenBank/DDBJ whole genome shotgun (WGS) entry which is preliminary data.</text>
</comment>
<dbReference type="RefSeq" id="WP_018302648.1">
    <property type="nucleotide sequence ID" value="NZ_KB902287.1"/>
</dbReference>
<dbReference type="STRING" id="1123501.Wenmar_04031"/>
<keyword evidence="6" id="KW-1185">Reference proteome</keyword>
<comment type="similarity">
    <text evidence="3">Belongs to the Nudix hydrolase family.</text>
</comment>
<dbReference type="Proteomes" id="UP000035100">
    <property type="component" value="Unassembled WGS sequence"/>
</dbReference>
<comment type="cofactor">
    <cofactor evidence="1">
        <name>Mg(2+)</name>
        <dbReference type="ChEBI" id="CHEBI:18420"/>
    </cofactor>
</comment>
<dbReference type="eggNOG" id="COG1051">
    <property type="taxonomic scope" value="Bacteria"/>
</dbReference>
<protein>
    <submittedName>
        <fullName evidence="5">ADP-ribose pyrophosphatase</fullName>
    </submittedName>
</protein>
<reference evidence="5 6" key="1">
    <citation type="submission" date="2013-01" db="EMBL/GenBank/DDBJ databases">
        <authorList>
            <person name="Fiebig A."/>
            <person name="Goeker M."/>
            <person name="Klenk H.-P.P."/>
        </authorList>
    </citation>
    <scope>NUCLEOTIDE SEQUENCE [LARGE SCALE GENOMIC DNA]</scope>
    <source>
        <strain evidence="5 6">DSM 24838</strain>
    </source>
</reference>
<evidence type="ECO:0000256" key="3">
    <source>
        <dbReference type="RuleBase" id="RU003476"/>
    </source>
</evidence>
<dbReference type="PROSITE" id="PS51462">
    <property type="entry name" value="NUDIX"/>
    <property type="match status" value="1"/>
</dbReference>
<evidence type="ECO:0000256" key="2">
    <source>
        <dbReference type="ARBA" id="ARBA00022801"/>
    </source>
</evidence>
<name>A0A0D0NGZ2_9RHOB</name>
<dbReference type="EMBL" id="AONG01000022">
    <property type="protein sequence ID" value="KIQ67605.1"/>
    <property type="molecule type" value="Genomic_DNA"/>
</dbReference>
<gene>
    <name evidence="5" type="ORF">Wenmar_04031</name>
</gene>
<dbReference type="AlphaFoldDB" id="A0A0D0NGZ2"/>
<feature type="domain" description="Nudix hydrolase" evidence="4">
    <location>
        <begin position="29"/>
        <end position="154"/>
    </location>
</feature>
<dbReference type="InterPro" id="IPR020476">
    <property type="entry name" value="Nudix_hydrolase"/>
</dbReference>
<dbReference type="PRINTS" id="PR00502">
    <property type="entry name" value="NUDIXFAMILY"/>
</dbReference>